<name>A0ABD5B3I0_ELIMR</name>
<dbReference type="RefSeq" id="WP_234108066.1">
    <property type="nucleotide sequence ID" value="NZ_CP040516.1"/>
</dbReference>
<sequence length="264" mass="29743">MTELISNKNLLKMMEQKITKKIWSVFTVKHKEYITPHLIRVVFNMDDEQTELLAGVRPGSNNKIFIPVGNDGQETIVRTYTNRKIDLEKNELSVDFVAHGDNGPASAWALKAKAGDHLGIGMKESLRPLVPESDRYLLAGDATALPVISAILEQLPSEAKAKVFLEVPTKEDELMLCSAASVETEWLYNAAPEEGSDLAKQVRAFEFPDDDLKKYVYIAAEYATVKDLRSYYRTDKGWNPREMYACSYWKAGVSEDEASEDLKN</sequence>
<dbReference type="InterPro" id="IPR017938">
    <property type="entry name" value="Riboflavin_synthase-like_b-brl"/>
</dbReference>
<evidence type="ECO:0000259" key="2">
    <source>
        <dbReference type="PROSITE" id="PS51384"/>
    </source>
</evidence>
<dbReference type="Proteomes" id="UP001239265">
    <property type="component" value="Unassembled WGS sequence"/>
</dbReference>
<protein>
    <submittedName>
        <fullName evidence="3">Siderophore-interacting protein</fullName>
    </submittedName>
</protein>
<dbReference type="InterPro" id="IPR007037">
    <property type="entry name" value="SIP_rossman_dom"/>
</dbReference>
<dbReference type="PANTHER" id="PTHR30157">
    <property type="entry name" value="FERRIC REDUCTASE, NADPH-DEPENDENT"/>
    <property type="match status" value="1"/>
</dbReference>
<dbReference type="EMBL" id="JAUCQJ010000002">
    <property type="protein sequence ID" value="MDQ8748191.1"/>
    <property type="molecule type" value="Genomic_DNA"/>
</dbReference>
<evidence type="ECO:0000313" key="4">
    <source>
        <dbReference type="Proteomes" id="UP001239265"/>
    </source>
</evidence>
<comment type="caution">
    <text evidence="3">The sequence shown here is derived from an EMBL/GenBank/DDBJ whole genome shotgun (WGS) entry which is preliminary data.</text>
</comment>
<dbReference type="InterPro" id="IPR039261">
    <property type="entry name" value="FNR_nucleotide-bd"/>
</dbReference>
<dbReference type="PANTHER" id="PTHR30157:SF0">
    <property type="entry name" value="NADPH-DEPENDENT FERRIC-CHELATE REDUCTASE"/>
    <property type="match status" value="1"/>
</dbReference>
<feature type="domain" description="FAD-binding FR-type" evidence="2">
    <location>
        <begin position="21"/>
        <end position="138"/>
    </location>
</feature>
<dbReference type="InterPro" id="IPR017927">
    <property type="entry name" value="FAD-bd_FR_type"/>
</dbReference>
<dbReference type="Pfam" id="PF08021">
    <property type="entry name" value="FAD_binding_9"/>
    <property type="match status" value="1"/>
</dbReference>
<organism evidence="3 4">
    <name type="scientific">Elizabethkingia miricola</name>
    <name type="common">Chryseobacterium miricola</name>
    <dbReference type="NCBI Taxonomy" id="172045"/>
    <lineage>
        <taxon>Bacteria</taxon>
        <taxon>Pseudomonadati</taxon>
        <taxon>Bacteroidota</taxon>
        <taxon>Flavobacteriia</taxon>
        <taxon>Flavobacteriales</taxon>
        <taxon>Weeksellaceae</taxon>
        <taxon>Elizabethkingia</taxon>
    </lineage>
</organism>
<reference evidence="3 4" key="1">
    <citation type="submission" date="2023-06" db="EMBL/GenBank/DDBJ databases">
        <title>Nosocomial Elizabethkingia miricola genome.</title>
        <authorList>
            <person name="Morgado S."/>
            <person name="Fonseca E."/>
            <person name="Freitas F."/>
            <person name="Vicente A.C."/>
        </authorList>
    </citation>
    <scope>NUCLEOTIDE SEQUENCE [LARGE SCALE GENOMIC DNA]</scope>
    <source>
        <strain evidence="3 4">EM15</strain>
    </source>
</reference>
<dbReference type="InterPro" id="IPR039374">
    <property type="entry name" value="SIP_fam"/>
</dbReference>
<dbReference type="SUPFAM" id="SSF63380">
    <property type="entry name" value="Riboflavin synthase domain-like"/>
    <property type="match status" value="1"/>
</dbReference>
<dbReference type="AlphaFoldDB" id="A0ABD5B3I0"/>
<dbReference type="InterPro" id="IPR013113">
    <property type="entry name" value="SIP_FAD-bd"/>
</dbReference>
<dbReference type="CDD" id="cd06193">
    <property type="entry name" value="siderophore_interacting"/>
    <property type="match status" value="1"/>
</dbReference>
<evidence type="ECO:0000313" key="3">
    <source>
        <dbReference type="EMBL" id="MDQ8748191.1"/>
    </source>
</evidence>
<dbReference type="PROSITE" id="PS51384">
    <property type="entry name" value="FAD_FR"/>
    <property type="match status" value="1"/>
</dbReference>
<dbReference type="Gene3D" id="3.40.50.80">
    <property type="entry name" value="Nucleotide-binding domain of ferredoxin-NADP reductase (FNR) module"/>
    <property type="match status" value="1"/>
</dbReference>
<evidence type="ECO:0000256" key="1">
    <source>
        <dbReference type="ARBA" id="ARBA00035644"/>
    </source>
</evidence>
<dbReference type="Pfam" id="PF04954">
    <property type="entry name" value="SIP"/>
    <property type="match status" value="1"/>
</dbReference>
<proteinExistence type="inferred from homology"/>
<gene>
    <name evidence="3" type="ORF">QT385_06050</name>
</gene>
<accession>A0ABD5B3I0</accession>
<dbReference type="Gene3D" id="2.40.30.10">
    <property type="entry name" value="Translation factors"/>
    <property type="match status" value="1"/>
</dbReference>
<comment type="similarity">
    <text evidence="1">Belongs to the SIP oxidoreductase family.</text>
</comment>